<feature type="transmembrane region" description="Helical" evidence="2">
    <location>
        <begin position="433"/>
        <end position="453"/>
    </location>
</feature>
<proteinExistence type="predicted"/>
<evidence type="ECO:0000256" key="2">
    <source>
        <dbReference type="SAM" id="Phobius"/>
    </source>
</evidence>
<feature type="transmembrane region" description="Helical" evidence="2">
    <location>
        <begin position="602"/>
        <end position="623"/>
    </location>
</feature>
<organism evidence="4 5">
    <name type="scientific">Anaeramoeba flamelloides</name>
    <dbReference type="NCBI Taxonomy" id="1746091"/>
    <lineage>
        <taxon>Eukaryota</taxon>
        <taxon>Metamonada</taxon>
        <taxon>Anaeramoebidae</taxon>
        <taxon>Anaeramoeba</taxon>
    </lineage>
</organism>
<feature type="transmembrane region" description="Helical" evidence="2">
    <location>
        <begin position="198"/>
        <end position="215"/>
    </location>
</feature>
<comment type="caution">
    <text evidence="4">The sequence shown here is derived from an EMBL/GenBank/DDBJ whole genome shotgun (WGS) entry which is preliminary data.</text>
</comment>
<dbReference type="InterPro" id="IPR045122">
    <property type="entry name" value="Csc1-like"/>
</dbReference>
<dbReference type="Proteomes" id="UP001150062">
    <property type="component" value="Unassembled WGS sequence"/>
</dbReference>
<dbReference type="InterPro" id="IPR027815">
    <property type="entry name" value="CSC1/OSCA1-like_cyt"/>
</dbReference>
<feature type="transmembrane region" description="Helical" evidence="2">
    <location>
        <begin position="465"/>
        <end position="483"/>
    </location>
</feature>
<accession>A0ABQ8YTG8</accession>
<dbReference type="InterPro" id="IPR035979">
    <property type="entry name" value="RBD_domain_sf"/>
</dbReference>
<reference evidence="4" key="1">
    <citation type="submission" date="2022-08" db="EMBL/GenBank/DDBJ databases">
        <title>Novel sulfate-reducing endosymbionts in the free-living metamonad Anaeramoeba.</title>
        <authorList>
            <person name="Jerlstrom-Hultqvist J."/>
            <person name="Cepicka I."/>
            <person name="Gallot-Lavallee L."/>
            <person name="Salas-Leiva D."/>
            <person name="Curtis B.A."/>
            <person name="Zahonova K."/>
            <person name="Pipaliya S."/>
            <person name="Dacks J."/>
            <person name="Roger A.J."/>
        </authorList>
    </citation>
    <scope>NUCLEOTIDE SEQUENCE</scope>
    <source>
        <strain evidence="4">Schooner1</strain>
    </source>
</reference>
<dbReference type="SUPFAM" id="SSF54928">
    <property type="entry name" value="RNA-binding domain, RBD"/>
    <property type="match status" value="1"/>
</dbReference>
<dbReference type="PANTHER" id="PTHR13018">
    <property type="entry name" value="PROBABLE MEMBRANE PROTEIN DUF221-RELATED"/>
    <property type="match status" value="1"/>
</dbReference>
<feature type="transmembrane region" description="Helical" evidence="2">
    <location>
        <begin position="147"/>
        <end position="164"/>
    </location>
</feature>
<feature type="compositionally biased region" description="Low complexity" evidence="1">
    <location>
        <begin position="763"/>
        <end position="774"/>
    </location>
</feature>
<evidence type="ECO:0000256" key="1">
    <source>
        <dbReference type="SAM" id="MobiDB-lite"/>
    </source>
</evidence>
<protein>
    <recommendedName>
        <fullName evidence="3">CSC1/OSCA1-like cytosolic domain-containing protein</fullName>
    </recommendedName>
</protein>
<gene>
    <name evidence="4" type="ORF">M0813_18343</name>
</gene>
<feature type="region of interest" description="Disordered" evidence="1">
    <location>
        <begin position="752"/>
        <end position="774"/>
    </location>
</feature>
<feature type="transmembrane region" description="Helical" evidence="2">
    <location>
        <begin position="684"/>
        <end position="702"/>
    </location>
</feature>
<keyword evidence="5" id="KW-1185">Reference proteome</keyword>
<feature type="compositionally biased region" description="Acidic residues" evidence="1">
    <location>
        <begin position="752"/>
        <end position="762"/>
    </location>
</feature>
<dbReference type="Pfam" id="PF14703">
    <property type="entry name" value="PHM7_cyt"/>
    <property type="match status" value="1"/>
</dbReference>
<feature type="domain" description="CSC1/OSCA1-like cytosolic" evidence="3">
    <location>
        <begin position="241"/>
        <end position="420"/>
    </location>
</feature>
<dbReference type="EMBL" id="JAOAOG010000122">
    <property type="protein sequence ID" value="KAJ6247709.1"/>
    <property type="molecule type" value="Genomic_DNA"/>
</dbReference>
<name>A0ABQ8YTG8_9EUKA</name>
<evidence type="ECO:0000259" key="3">
    <source>
        <dbReference type="Pfam" id="PF14703"/>
    </source>
</evidence>
<evidence type="ECO:0000313" key="5">
    <source>
        <dbReference type="Proteomes" id="UP001150062"/>
    </source>
</evidence>
<sequence length="774" mass="89680">MTNYGKKQSKKIQSQTSELKNKLLEKTSSAINEKKKKMDSLVEKTNLFQSQPEMHEITESEQSGGANYLEMSSSDQEMKTLIKESNFDEYIKRAEDHWMSHFPHTETDPKEYLPYLSVKPQNYKSNNHDFSLGTIRFFQFANGLKKFLILITCLSMVNLLLNYYSKKRNVDNCPAENTDTGSFTILRTTIGNVSGLNLIFQSLIDLIIVLLFYIYNGSVNENTRRLAKKYYQYRDKVTISDRTILVENIPQSIKSVKSITKFFGRFGKIEHVIYPRNYGELFSLAVELKELKAMRNEVFLREQVHGSMIDTKQALGKLLKQLQRFGYFRDLQWYDRSIEEIEGKMEQIVQSQRQFPHFGKALVVFQDLNSCPKCIKKFSVGLFQKVCCFCCLCCLSLGSFGKKKMTVTRAPEPDDIIWENLHFPDSKHTTRKILVWIQLVIVIAISIAIISSLSAKEEKSENSVSFGLSLILSAVNSLLVFLISKSVKWAKYSSKTEEEAAVMYYSSLATLVNQFVTIFVIYWKSAHFWENSSHLILYCGFVDSVKAISLTIGKQLFFDWYRKRSAKKKSITLFGLIHGYTPREFELGDLYSEMLEMVNQTLVFCFPFPLISLISLVFVYVLWQVHKWIVLRRRIESHNYTIAIQQRLETFVPGLVFIHSACNVWIVFYINITCDWRLDNFRNVITMIFVFLTLLVTIYISPHSHLLSWLCSCFGKSNSAFSRVVNESSTIIGNWKEYRPPSQILKIIQENNDDDEESDDLENQNNDSDSTSEN</sequence>
<evidence type="ECO:0000313" key="4">
    <source>
        <dbReference type="EMBL" id="KAJ6247709.1"/>
    </source>
</evidence>
<feature type="region of interest" description="Disordered" evidence="1">
    <location>
        <begin position="1"/>
        <end position="39"/>
    </location>
</feature>
<keyword evidence="2" id="KW-0472">Membrane</keyword>
<dbReference type="PANTHER" id="PTHR13018:SF135">
    <property type="entry name" value="CSC1_OSCA1-LIKE 7TM REGION DOMAIN-CONTAINING PROTEIN"/>
    <property type="match status" value="1"/>
</dbReference>
<keyword evidence="2" id="KW-1133">Transmembrane helix</keyword>
<feature type="transmembrane region" description="Helical" evidence="2">
    <location>
        <begin position="651"/>
        <end position="672"/>
    </location>
</feature>
<keyword evidence="2" id="KW-0812">Transmembrane</keyword>
<feature type="transmembrane region" description="Helical" evidence="2">
    <location>
        <begin position="504"/>
        <end position="523"/>
    </location>
</feature>